<dbReference type="PROSITE" id="PS51194">
    <property type="entry name" value="HELICASE_CTER"/>
    <property type="match status" value="1"/>
</dbReference>
<keyword evidence="13" id="KW-1185">Reference proteome</keyword>
<comment type="catalytic activity">
    <reaction evidence="9">
        <text>ATP + H2O = ADP + phosphate + H(+)</text>
        <dbReference type="Rhea" id="RHEA:13065"/>
        <dbReference type="ChEBI" id="CHEBI:15377"/>
        <dbReference type="ChEBI" id="CHEBI:15378"/>
        <dbReference type="ChEBI" id="CHEBI:30616"/>
        <dbReference type="ChEBI" id="CHEBI:43474"/>
        <dbReference type="ChEBI" id="CHEBI:456216"/>
        <dbReference type="EC" id="3.6.4.13"/>
    </reaction>
</comment>
<dbReference type="CDD" id="cd17917">
    <property type="entry name" value="DEXHc_RHA-like"/>
    <property type="match status" value="1"/>
</dbReference>
<dbReference type="GO" id="GO:0006397">
    <property type="term" value="P:mRNA processing"/>
    <property type="evidence" value="ECO:0007669"/>
    <property type="project" value="UniProtKB-KW"/>
</dbReference>
<evidence type="ECO:0000313" key="13">
    <source>
        <dbReference type="Proteomes" id="UP000717585"/>
    </source>
</evidence>
<proteinExistence type="inferred from homology"/>
<keyword evidence="4" id="KW-0547">Nucleotide-binding</keyword>
<dbReference type="Pfam" id="PF04408">
    <property type="entry name" value="WHD_HA2"/>
    <property type="match status" value="1"/>
</dbReference>
<evidence type="ECO:0000256" key="4">
    <source>
        <dbReference type="ARBA" id="ARBA00022741"/>
    </source>
</evidence>
<dbReference type="Gene3D" id="1.20.120.1080">
    <property type="match status" value="1"/>
</dbReference>
<evidence type="ECO:0000259" key="10">
    <source>
        <dbReference type="PROSITE" id="PS51192"/>
    </source>
</evidence>
<dbReference type="SMART" id="SM00490">
    <property type="entry name" value="HELICc"/>
    <property type="match status" value="1"/>
</dbReference>
<evidence type="ECO:0000256" key="1">
    <source>
        <dbReference type="ARBA" id="ARBA00008792"/>
    </source>
</evidence>
<name>A0A8J6BA93_9EUKA</name>
<dbReference type="CDD" id="cd18791">
    <property type="entry name" value="SF2_C_RHA"/>
    <property type="match status" value="1"/>
</dbReference>
<evidence type="ECO:0000256" key="9">
    <source>
        <dbReference type="ARBA" id="ARBA00047984"/>
    </source>
</evidence>
<dbReference type="InterPro" id="IPR011545">
    <property type="entry name" value="DEAD/DEAH_box_helicase_dom"/>
</dbReference>
<dbReference type="InterPro" id="IPR014001">
    <property type="entry name" value="Helicase_ATP-bd"/>
</dbReference>
<dbReference type="InterPro" id="IPR002464">
    <property type="entry name" value="DNA/RNA_helicase_DEAH_CS"/>
</dbReference>
<accession>A0A8J6BA93</accession>
<dbReference type="Pfam" id="PF07717">
    <property type="entry name" value="OB_NTP_bind"/>
    <property type="match status" value="1"/>
</dbReference>
<evidence type="ECO:0000256" key="3">
    <source>
        <dbReference type="ARBA" id="ARBA00022664"/>
    </source>
</evidence>
<dbReference type="Pfam" id="PF00270">
    <property type="entry name" value="DEAD"/>
    <property type="match status" value="1"/>
</dbReference>
<dbReference type="OrthoDB" id="10253254at2759"/>
<comment type="similarity">
    <text evidence="1">Belongs to the DEAD box helicase family. DEAH subfamily.</text>
</comment>
<dbReference type="GO" id="GO:0008380">
    <property type="term" value="P:RNA splicing"/>
    <property type="evidence" value="ECO:0007669"/>
    <property type="project" value="UniProtKB-KW"/>
</dbReference>
<keyword evidence="8" id="KW-0508">mRNA splicing</keyword>
<dbReference type="PANTHER" id="PTHR18934:SF99">
    <property type="entry name" value="ATP-DEPENDENT RNA HELICASE DHX37-RELATED"/>
    <property type="match status" value="1"/>
</dbReference>
<comment type="caution">
    <text evidence="12">The sequence shown here is derived from an EMBL/GenBank/DDBJ whole genome shotgun (WGS) entry which is preliminary data.</text>
</comment>
<gene>
    <name evidence="12" type="ORF">J8273_3340</name>
</gene>
<dbReference type="SMART" id="SM00487">
    <property type="entry name" value="DEXDc"/>
    <property type="match status" value="1"/>
</dbReference>
<evidence type="ECO:0000259" key="11">
    <source>
        <dbReference type="PROSITE" id="PS51194"/>
    </source>
</evidence>
<evidence type="ECO:0000313" key="12">
    <source>
        <dbReference type="EMBL" id="KAG9393207.1"/>
    </source>
</evidence>
<keyword evidence="5" id="KW-0378">Hydrolase</keyword>
<dbReference type="GO" id="GO:0005524">
    <property type="term" value="F:ATP binding"/>
    <property type="evidence" value="ECO:0007669"/>
    <property type="project" value="UniProtKB-KW"/>
</dbReference>
<dbReference type="InterPro" id="IPR001650">
    <property type="entry name" value="Helicase_C-like"/>
</dbReference>
<dbReference type="SUPFAM" id="SSF52540">
    <property type="entry name" value="P-loop containing nucleoside triphosphate hydrolases"/>
    <property type="match status" value="1"/>
</dbReference>
<dbReference type="EMBL" id="JAHDYR010000025">
    <property type="protein sequence ID" value="KAG9393207.1"/>
    <property type="molecule type" value="Genomic_DNA"/>
</dbReference>
<sequence>MQTAIAVAFLAAAFKHAEEVHNSGKGGNVTPTSDDMIIQLSTQLVKKIEKNTITMEKFAAKMAITCYQELIYNASSIYATIRDTVQTTNDIQTIPIAPPAVKPTMETKRKAVHAEIAPTQPDNDEEEAVLAAKPKLPAFHHCEVDPTPPPAPARRELTDMQKAARRAVAEQERRRETMDLRRRYVDRGLDGARQGFPQTKIEERRRALPVYAQKEHIIETIRANQVTILVGQTGSGKTTQVPQYLHEAGMTRGAGHRAICVTQPRRVAATSIARRVSEEMGTDLGDLVGYNVRFDDCTSSDTVIKFVTDGMLLRELTVDPYCSKYSVVMLDEAHERTTATDVLFALMKDVCDRRPRDFRLIISSATLDLARFQAYFKSSAALTIPGESYPVEVVYADETPEDYVQAAVDAALDVHLSGAEGDILVFLTGEEEINTACHLLRQAVDDKARELHGAVGSLVILPIYSSLPAKTQSLVFEPAPEGTRKVVISTNIAEASVTIDGIVFVIDSGFVKEKHYRPQTRTSSLDVTPISKAAARQRAGRCGRTRPGKCIRLYTQHSHDEEMVDSAVPEIQRSSAVSVVLLLKSIGIHNVSRFDLMDRLPQPAVSEALATLFWLGAVDDDGIITRMGKRMATFPIEPHLARMLMAAAEMTPQTLYDCVVLIGLLSVEPILRRPADEDERAKADQAHKRFASSAYKGDHETLLRVYQACSEIYKTKSENGFKQWCADRFVNDRAFRRAGDVIKQISGYAGKHGFTLPSGERRVCGGDPFRRAVTSGFFMNIAQRVSFSETGGAKYRVVMTEQGVSLLQTSFLMGRGGVGKTVVFNELVRIGKGVAMVTVSQIDPAWAIEVAPDVYAKSDGVGQKLEAFSGSGSRLSNHIAQHYSGR</sequence>
<reference evidence="12" key="1">
    <citation type="submission" date="2021-05" db="EMBL/GenBank/DDBJ databases">
        <title>A free-living protist that lacks canonical eukaryotic 1 DNA replication and segregation systems.</title>
        <authorList>
            <person name="Salas-Leiva D.E."/>
            <person name="Tromer E.C."/>
            <person name="Curtis B.A."/>
            <person name="Jerlstrom-Hultqvist J."/>
            <person name="Kolisko M."/>
            <person name="Yi Z."/>
            <person name="Salas-Leiva J.S."/>
            <person name="Gallot-Lavallee L."/>
            <person name="Kops G.J.P.L."/>
            <person name="Archibald J.M."/>
            <person name="Simpson A.G.B."/>
            <person name="Roger A.J."/>
        </authorList>
    </citation>
    <scope>NUCLEOTIDE SEQUENCE</scope>
    <source>
        <strain evidence="12">BICM</strain>
    </source>
</reference>
<dbReference type="FunFam" id="3.40.50.300:FF:000007">
    <property type="entry name" value="Pre-mRNA-splicing factor ATP-dependent RNA helicase"/>
    <property type="match status" value="1"/>
</dbReference>
<dbReference type="FunFam" id="3.40.50.300:FF:000615">
    <property type="entry name" value="pre-mRNA-splicing factor ATP-dependent RNA helicase DEAH7"/>
    <property type="match status" value="1"/>
</dbReference>
<evidence type="ECO:0000256" key="6">
    <source>
        <dbReference type="ARBA" id="ARBA00022806"/>
    </source>
</evidence>
<dbReference type="InterPro" id="IPR048333">
    <property type="entry name" value="HA2_WH"/>
</dbReference>
<dbReference type="Pfam" id="PF00271">
    <property type="entry name" value="Helicase_C"/>
    <property type="match status" value="1"/>
</dbReference>
<evidence type="ECO:0000256" key="7">
    <source>
        <dbReference type="ARBA" id="ARBA00022840"/>
    </source>
</evidence>
<dbReference type="InterPro" id="IPR011709">
    <property type="entry name" value="DEAD-box_helicase_OB_fold"/>
</dbReference>
<feature type="domain" description="Helicase ATP-binding" evidence="10">
    <location>
        <begin position="218"/>
        <end position="385"/>
    </location>
</feature>
<dbReference type="AlphaFoldDB" id="A0A8J6BA93"/>
<dbReference type="Proteomes" id="UP000717585">
    <property type="component" value="Unassembled WGS sequence"/>
</dbReference>
<dbReference type="GO" id="GO:0003723">
    <property type="term" value="F:RNA binding"/>
    <property type="evidence" value="ECO:0007669"/>
    <property type="project" value="TreeGrafter"/>
</dbReference>
<evidence type="ECO:0000256" key="5">
    <source>
        <dbReference type="ARBA" id="ARBA00022801"/>
    </source>
</evidence>
<dbReference type="PROSITE" id="PS00690">
    <property type="entry name" value="DEAH_ATP_HELICASE"/>
    <property type="match status" value="1"/>
</dbReference>
<dbReference type="Gene3D" id="3.40.50.300">
    <property type="entry name" value="P-loop containing nucleotide triphosphate hydrolases"/>
    <property type="match status" value="2"/>
</dbReference>
<dbReference type="PANTHER" id="PTHR18934">
    <property type="entry name" value="ATP-DEPENDENT RNA HELICASE"/>
    <property type="match status" value="1"/>
</dbReference>
<feature type="domain" description="Helicase C-terminal" evidence="11">
    <location>
        <begin position="411"/>
        <end position="587"/>
    </location>
</feature>
<organism evidence="12 13">
    <name type="scientific">Carpediemonas membranifera</name>
    <dbReference type="NCBI Taxonomy" id="201153"/>
    <lineage>
        <taxon>Eukaryota</taxon>
        <taxon>Metamonada</taxon>
        <taxon>Carpediemonas-like organisms</taxon>
        <taxon>Carpediemonas</taxon>
    </lineage>
</organism>
<keyword evidence="7" id="KW-0067">ATP-binding</keyword>
<dbReference type="SMART" id="SM00847">
    <property type="entry name" value="HA2"/>
    <property type="match status" value="1"/>
</dbReference>
<protein>
    <recommendedName>
        <fullName evidence="2">RNA helicase</fullName>
        <ecNumber evidence="2">3.6.4.13</ecNumber>
    </recommendedName>
</protein>
<dbReference type="InterPro" id="IPR007502">
    <property type="entry name" value="Helicase-assoc_dom"/>
</dbReference>
<dbReference type="EC" id="3.6.4.13" evidence="2"/>
<evidence type="ECO:0000256" key="8">
    <source>
        <dbReference type="ARBA" id="ARBA00023187"/>
    </source>
</evidence>
<evidence type="ECO:0000256" key="2">
    <source>
        <dbReference type="ARBA" id="ARBA00012552"/>
    </source>
</evidence>
<dbReference type="InterPro" id="IPR027417">
    <property type="entry name" value="P-loop_NTPase"/>
</dbReference>
<keyword evidence="6" id="KW-0347">Helicase</keyword>
<dbReference type="Pfam" id="PF21010">
    <property type="entry name" value="HA2_C"/>
    <property type="match status" value="1"/>
</dbReference>
<dbReference type="GO" id="GO:0003724">
    <property type="term" value="F:RNA helicase activity"/>
    <property type="evidence" value="ECO:0007669"/>
    <property type="project" value="UniProtKB-EC"/>
</dbReference>
<keyword evidence="3" id="KW-0507">mRNA processing</keyword>
<dbReference type="GO" id="GO:0016787">
    <property type="term" value="F:hydrolase activity"/>
    <property type="evidence" value="ECO:0007669"/>
    <property type="project" value="UniProtKB-KW"/>
</dbReference>
<dbReference type="PROSITE" id="PS51192">
    <property type="entry name" value="HELICASE_ATP_BIND_1"/>
    <property type="match status" value="1"/>
</dbReference>